<reference evidence="2" key="1">
    <citation type="submission" date="2022-11" db="EMBL/GenBank/DDBJ databases">
        <authorList>
            <person name="Petersen C."/>
        </authorList>
    </citation>
    <scope>NUCLEOTIDE SEQUENCE</scope>
    <source>
        <strain evidence="2">IBT 26290</strain>
    </source>
</reference>
<feature type="compositionally biased region" description="Polar residues" evidence="1">
    <location>
        <begin position="531"/>
        <end position="541"/>
    </location>
</feature>
<dbReference type="AlphaFoldDB" id="A0A9W9IFV0"/>
<comment type="caution">
    <text evidence="2">The sequence shown here is derived from an EMBL/GenBank/DDBJ whole genome shotgun (WGS) entry which is preliminary data.</text>
</comment>
<evidence type="ECO:0000313" key="3">
    <source>
        <dbReference type="Proteomes" id="UP001149163"/>
    </source>
</evidence>
<dbReference type="GeneID" id="81422358"/>
<keyword evidence="3" id="KW-1185">Reference proteome</keyword>
<feature type="compositionally biased region" description="Polar residues" evidence="1">
    <location>
        <begin position="230"/>
        <end position="244"/>
    </location>
</feature>
<organism evidence="2 3">
    <name type="scientific">Penicillium canariense</name>
    <dbReference type="NCBI Taxonomy" id="189055"/>
    <lineage>
        <taxon>Eukaryota</taxon>
        <taxon>Fungi</taxon>
        <taxon>Dikarya</taxon>
        <taxon>Ascomycota</taxon>
        <taxon>Pezizomycotina</taxon>
        <taxon>Eurotiomycetes</taxon>
        <taxon>Eurotiomycetidae</taxon>
        <taxon>Eurotiales</taxon>
        <taxon>Aspergillaceae</taxon>
        <taxon>Penicillium</taxon>
    </lineage>
</organism>
<protein>
    <submittedName>
        <fullName evidence="2">Uncharacterized protein</fullName>
    </submittedName>
</protein>
<feature type="compositionally biased region" description="Low complexity" evidence="1">
    <location>
        <begin position="214"/>
        <end position="229"/>
    </location>
</feature>
<dbReference type="EMBL" id="JAPQKN010000001">
    <property type="protein sequence ID" value="KAJ5175180.1"/>
    <property type="molecule type" value="Genomic_DNA"/>
</dbReference>
<feature type="region of interest" description="Disordered" evidence="1">
    <location>
        <begin position="411"/>
        <end position="722"/>
    </location>
</feature>
<feature type="region of interest" description="Disordered" evidence="1">
    <location>
        <begin position="350"/>
        <end position="370"/>
    </location>
</feature>
<proteinExistence type="predicted"/>
<feature type="region of interest" description="Disordered" evidence="1">
    <location>
        <begin position="1"/>
        <end position="137"/>
    </location>
</feature>
<evidence type="ECO:0000313" key="2">
    <source>
        <dbReference type="EMBL" id="KAJ5175180.1"/>
    </source>
</evidence>
<feature type="compositionally biased region" description="Polar residues" evidence="1">
    <location>
        <begin position="166"/>
        <end position="176"/>
    </location>
</feature>
<gene>
    <name evidence="2" type="ORF">N7482_001057</name>
</gene>
<sequence length="722" mass="77562">MPPKKGLRKSISARANTDASLSTPSRRSARVPAAEKTINSSSRSSKSLDRPPSTTPDNSFNIHFYNPKTPSTNGHSRNASPDVSLARRSTFQARPSRLSSVYTPAVETPNSSQSSRRTRRMAALESPQTSFSDHEMTGTLGSTGWTYDQYTGGLGFDGPKDRRPTPSVSSMGTRVSTRIRKPTAKALEAIQSKSKPRRPHKETPGPVEDWARTSSAPSAAPVAGPAPSSNRTAKISFRNVSRTTPKIAPKTSPNSTSKTGFRSGPKSTPRSAPTPTIQKGTRSCKKGKKGNSSLKSTLHRVQITVGRAGQKLFELATVALSTDFVAPSDPQQFIKDARTAHRQREMDEIRGVTQSDEASATDAGSVSKPANPEFRIIRTFKKSSSPNVSEDKWTYTGRTNKSGEEVVLTPPGYSLDRAPHAYGDEALPYPPVRSRSDEQAATNDAFGYPPLLGDRNIPFDPQSHFEPEDVTEERAQAQARKKKAIAPTEPIRKGGRKRRQPEADIADKPVSPSDPAALRDGERDQKRRRGQTVSTPANTKQAPRKTPASRSAKAKPETKPETKMPPLPPAMEDAPSTTVQRLRLTVKPPTAAEMQECNLSRNVIPARPATSQGRQQAVGPTAGVTSTKKPSVNKGKKRAADLISNDEVNGDSKSPAGRGRGAADIEVDTAALSTPSGRSRAEKSAPKDTRGRGHDRGGSRGRGATRGKPTTGGGKRARGRGV</sequence>
<feature type="compositionally biased region" description="Polar residues" evidence="1">
    <location>
        <begin position="68"/>
        <end position="115"/>
    </location>
</feature>
<feature type="compositionally biased region" description="Polar residues" evidence="1">
    <location>
        <begin position="13"/>
        <end position="26"/>
    </location>
</feature>
<feature type="compositionally biased region" description="Polar residues" evidence="1">
    <location>
        <begin position="352"/>
        <end position="364"/>
    </location>
</feature>
<reference evidence="2" key="2">
    <citation type="journal article" date="2023" name="IMA Fungus">
        <title>Comparative genomic study of the Penicillium genus elucidates a diverse pangenome and 15 lateral gene transfer events.</title>
        <authorList>
            <person name="Petersen C."/>
            <person name="Sorensen T."/>
            <person name="Nielsen M.R."/>
            <person name="Sondergaard T.E."/>
            <person name="Sorensen J.L."/>
            <person name="Fitzpatrick D.A."/>
            <person name="Frisvad J.C."/>
            <person name="Nielsen K.L."/>
        </authorList>
    </citation>
    <scope>NUCLEOTIDE SEQUENCE</scope>
    <source>
        <strain evidence="2">IBT 26290</strain>
    </source>
</reference>
<accession>A0A9W9IFV0</accession>
<feature type="compositionally biased region" description="Basic and acidic residues" evidence="1">
    <location>
        <begin position="679"/>
        <end position="698"/>
    </location>
</feature>
<dbReference type="OrthoDB" id="4505596at2759"/>
<dbReference type="RefSeq" id="XP_056546788.1">
    <property type="nucleotide sequence ID" value="XM_056683182.1"/>
</dbReference>
<feature type="region of interest" description="Disordered" evidence="1">
    <location>
        <begin position="155"/>
        <end position="299"/>
    </location>
</feature>
<name>A0A9W9IFV0_9EURO</name>
<feature type="compositionally biased region" description="Polar residues" evidence="1">
    <location>
        <begin position="251"/>
        <end position="281"/>
    </location>
</feature>
<evidence type="ECO:0000256" key="1">
    <source>
        <dbReference type="SAM" id="MobiDB-lite"/>
    </source>
</evidence>
<feature type="compositionally biased region" description="Basic and acidic residues" evidence="1">
    <location>
        <begin position="463"/>
        <end position="475"/>
    </location>
</feature>
<dbReference type="Proteomes" id="UP001149163">
    <property type="component" value="Unassembled WGS sequence"/>
</dbReference>